<organism evidence="1 2">
    <name type="scientific">Penicillium hetheringtonii</name>
    <dbReference type="NCBI Taxonomy" id="911720"/>
    <lineage>
        <taxon>Eukaryota</taxon>
        <taxon>Fungi</taxon>
        <taxon>Dikarya</taxon>
        <taxon>Ascomycota</taxon>
        <taxon>Pezizomycotina</taxon>
        <taxon>Eurotiomycetes</taxon>
        <taxon>Eurotiomycetidae</taxon>
        <taxon>Eurotiales</taxon>
        <taxon>Aspergillaceae</taxon>
        <taxon>Penicillium</taxon>
    </lineage>
</organism>
<accession>A0AAD6DGF9</accession>
<dbReference type="AlphaFoldDB" id="A0AAD6DGF9"/>
<evidence type="ECO:0000313" key="1">
    <source>
        <dbReference type="EMBL" id="KAJ5580502.1"/>
    </source>
</evidence>
<proteinExistence type="predicted"/>
<gene>
    <name evidence="1" type="ORF">N7450_006803</name>
</gene>
<protein>
    <submittedName>
        <fullName evidence="1">Uncharacterized protein</fullName>
    </submittedName>
</protein>
<dbReference type="EMBL" id="JAQJAC010000006">
    <property type="protein sequence ID" value="KAJ5580502.1"/>
    <property type="molecule type" value="Genomic_DNA"/>
</dbReference>
<dbReference type="Proteomes" id="UP001216150">
    <property type="component" value="Unassembled WGS sequence"/>
</dbReference>
<evidence type="ECO:0000313" key="2">
    <source>
        <dbReference type="Proteomes" id="UP001216150"/>
    </source>
</evidence>
<reference evidence="1 2" key="1">
    <citation type="journal article" date="2023" name="IMA Fungus">
        <title>Comparative genomic study of the Penicillium genus elucidates a diverse pangenome and 15 lateral gene transfer events.</title>
        <authorList>
            <person name="Petersen C."/>
            <person name="Sorensen T."/>
            <person name="Nielsen M.R."/>
            <person name="Sondergaard T.E."/>
            <person name="Sorensen J.L."/>
            <person name="Fitzpatrick D.A."/>
            <person name="Frisvad J.C."/>
            <person name="Nielsen K.L."/>
        </authorList>
    </citation>
    <scope>NUCLEOTIDE SEQUENCE [LARGE SCALE GENOMIC DNA]</scope>
    <source>
        <strain evidence="1 2">IBT 29057</strain>
    </source>
</reference>
<sequence length="150" mass="16593">MANVITDIETIAKCIASTCYGNSTPGQGSYFHPEGRSDNCVFVSLAYLLSTAAPDLSRDNLSMNPMMFIMGARKRLRQDMVLYRHPPGPDGIRYGHCAVGGNGLRTLDYQHCGGYQTLGRNVDSEVFPNGPYGQHSIEHTIMIKAWFETE</sequence>
<name>A0AAD6DGF9_9EURO</name>
<comment type="caution">
    <text evidence="1">The sequence shown here is derived from an EMBL/GenBank/DDBJ whole genome shotgun (WGS) entry which is preliminary data.</text>
</comment>
<keyword evidence="2" id="KW-1185">Reference proteome</keyword>